<keyword evidence="1" id="KW-0812">Transmembrane</keyword>
<name>A0ABN6M0M9_9BACT</name>
<dbReference type="InterPro" id="IPR000160">
    <property type="entry name" value="GGDEF_dom"/>
</dbReference>
<evidence type="ECO:0000256" key="1">
    <source>
        <dbReference type="SAM" id="Phobius"/>
    </source>
</evidence>
<dbReference type="RefSeq" id="WP_284153533.1">
    <property type="nucleotide sequence ID" value="NZ_AP025516.1"/>
</dbReference>
<dbReference type="Gene3D" id="3.20.20.450">
    <property type="entry name" value="EAL domain"/>
    <property type="match status" value="1"/>
</dbReference>
<dbReference type="SMART" id="SM00052">
    <property type="entry name" value="EAL"/>
    <property type="match status" value="1"/>
</dbReference>
<dbReference type="CDD" id="cd00130">
    <property type="entry name" value="PAS"/>
    <property type="match status" value="2"/>
</dbReference>
<dbReference type="Proteomes" id="UP000830055">
    <property type="component" value="Chromosome"/>
</dbReference>
<dbReference type="InterPro" id="IPR052155">
    <property type="entry name" value="Biofilm_reg_signaling"/>
</dbReference>
<dbReference type="Pfam" id="PF08447">
    <property type="entry name" value="PAS_3"/>
    <property type="match status" value="1"/>
</dbReference>
<dbReference type="Pfam" id="PF13426">
    <property type="entry name" value="PAS_9"/>
    <property type="match status" value="1"/>
</dbReference>
<dbReference type="SUPFAM" id="SSF141868">
    <property type="entry name" value="EAL domain-like"/>
    <property type="match status" value="1"/>
</dbReference>
<dbReference type="SUPFAM" id="SSF55073">
    <property type="entry name" value="Nucleotide cyclase"/>
    <property type="match status" value="1"/>
</dbReference>
<dbReference type="InterPro" id="IPR015168">
    <property type="entry name" value="SsuA/THI5"/>
</dbReference>
<dbReference type="Gene3D" id="3.30.450.20">
    <property type="entry name" value="PAS domain"/>
    <property type="match status" value="2"/>
</dbReference>
<dbReference type="EMBL" id="AP025516">
    <property type="protein sequence ID" value="BDD86446.1"/>
    <property type="molecule type" value="Genomic_DNA"/>
</dbReference>
<feature type="transmembrane region" description="Helical" evidence="1">
    <location>
        <begin position="12"/>
        <end position="29"/>
    </location>
</feature>
<keyword evidence="1" id="KW-1133">Transmembrane helix</keyword>
<dbReference type="PROSITE" id="PS50112">
    <property type="entry name" value="PAS"/>
    <property type="match status" value="2"/>
</dbReference>
<dbReference type="SMART" id="SM00086">
    <property type="entry name" value="PAC"/>
    <property type="match status" value="2"/>
</dbReference>
<dbReference type="PANTHER" id="PTHR44757:SF2">
    <property type="entry name" value="BIOFILM ARCHITECTURE MAINTENANCE PROTEIN MBAA"/>
    <property type="match status" value="1"/>
</dbReference>
<feature type="domain" description="PAS" evidence="2">
    <location>
        <begin position="517"/>
        <end position="555"/>
    </location>
</feature>
<feature type="domain" description="EAL" evidence="4">
    <location>
        <begin position="810"/>
        <end position="1062"/>
    </location>
</feature>
<dbReference type="InterPro" id="IPR013655">
    <property type="entry name" value="PAS_fold_3"/>
</dbReference>
<dbReference type="PANTHER" id="PTHR44757">
    <property type="entry name" value="DIGUANYLATE CYCLASE DGCP"/>
    <property type="match status" value="1"/>
</dbReference>
<dbReference type="Pfam" id="PF00563">
    <property type="entry name" value="EAL"/>
    <property type="match status" value="1"/>
</dbReference>
<reference evidence="6 7" key="1">
    <citation type="submission" date="2022-01" db="EMBL/GenBank/DDBJ databases">
        <title>Desulfofustis limnae sp. nov., a novel mesophilic sulfate-reducing bacterium isolated from marsh soil.</title>
        <authorList>
            <person name="Watanabe M."/>
            <person name="Takahashi A."/>
            <person name="Kojima H."/>
            <person name="Fukui M."/>
        </authorList>
    </citation>
    <scope>NUCLEOTIDE SEQUENCE [LARGE SCALE GENOMIC DNA]</scope>
    <source>
        <strain evidence="6 7">PPLL</strain>
    </source>
</reference>
<feature type="transmembrane region" description="Helical" evidence="1">
    <location>
        <begin position="344"/>
        <end position="369"/>
    </location>
</feature>
<dbReference type="SMART" id="SM00267">
    <property type="entry name" value="GGDEF"/>
    <property type="match status" value="1"/>
</dbReference>
<evidence type="ECO:0008006" key="8">
    <source>
        <dbReference type="Google" id="ProtNLM"/>
    </source>
</evidence>
<organism evidence="6 7">
    <name type="scientific">Desulfofustis limnaeus</name>
    <dbReference type="NCBI Taxonomy" id="2740163"/>
    <lineage>
        <taxon>Bacteria</taxon>
        <taxon>Pseudomonadati</taxon>
        <taxon>Thermodesulfobacteriota</taxon>
        <taxon>Desulfobulbia</taxon>
        <taxon>Desulfobulbales</taxon>
        <taxon>Desulfocapsaceae</taxon>
        <taxon>Desulfofustis</taxon>
    </lineage>
</organism>
<dbReference type="Gene3D" id="3.30.70.270">
    <property type="match status" value="1"/>
</dbReference>
<dbReference type="PROSITE" id="PS50883">
    <property type="entry name" value="EAL"/>
    <property type="match status" value="1"/>
</dbReference>
<dbReference type="InterPro" id="IPR043128">
    <property type="entry name" value="Rev_trsase/Diguanyl_cyclase"/>
</dbReference>
<feature type="domain" description="PAC" evidence="3">
    <location>
        <begin position="584"/>
        <end position="636"/>
    </location>
</feature>
<keyword evidence="1" id="KW-0472">Membrane</keyword>
<dbReference type="NCBIfam" id="TIGR00254">
    <property type="entry name" value="GGDEF"/>
    <property type="match status" value="1"/>
</dbReference>
<dbReference type="Gene3D" id="3.40.190.10">
    <property type="entry name" value="Periplasmic binding protein-like II"/>
    <property type="match status" value="2"/>
</dbReference>
<dbReference type="InterPro" id="IPR029787">
    <property type="entry name" value="Nucleotide_cyclase"/>
</dbReference>
<dbReference type="SUPFAM" id="SSF55785">
    <property type="entry name" value="PYP-like sensor domain (PAS domain)"/>
    <property type="match status" value="2"/>
</dbReference>
<dbReference type="InterPro" id="IPR035919">
    <property type="entry name" value="EAL_sf"/>
</dbReference>
<feature type="domain" description="PAC" evidence="3">
    <location>
        <begin position="462"/>
        <end position="514"/>
    </location>
</feature>
<evidence type="ECO:0000259" key="2">
    <source>
        <dbReference type="PROSITE" id="PS50112"/>
    </source>
</evidence>
<evidence type="ECO:0000313" key="7">
    <source>
        <dbReference type="Proteomes" id="UP000830055"/>
    </source>
</evidence>
<feature type="domain" description="GGDEF" evidence="5">
    <location>
        <begin position="668"/>
        <end position="801"/>
    </location>
</feature>
<dbReference type="CDD" id="cd01948">
    <property type="entry name" value="EAL"/>
    <property type="match status" value="1"/>
</dbReference>
<sequence length="1067" mass="120062">MNRLPSQLNYPSIYPPLFFVILAVLVGIVPERWAHGADAPPTLETVRLHLKWRHQFQFAGYYAAIEQGFFRQAGLDVELVEGKPAIDPIDELVAGRVDYAIDSPAALVHFQQGAPIVAVAAIFQHSPVVVITRTADSLTTPQSFAGKRIMMKAGLDVEVQAMLAEEGIPLDRLTIVPHTWSIEDLRAGNIDAQTAYISNEPYFFEVAGVPVTIINPLNYGIDFYGDCLFTTKDHALNNFEQIERFRKAVQQGWLYALSHPGELARLIHHRYTSEKGVDQLLFEAKAVSRLIQPDLVEIGHMNPQRWERIGQTFRKLGLVDSEVDIAGFTYMDIKEHLDQTRQRWIAVGLWAVGLAFLSGGILALGLLVFNRRLSGVVRQRTASLAEREQHFRAFFELTNVGVARFDVRTGRFMECNRKFEETIGYLEEELTQLTLFDITHPDDTSYNRELLAKLVAGEIKEYTLEKRYLHKNGTVIWGIVSASPLWRPDQQPQFAVAVMRDISARKEAEERLIFADKVFEHSIEGIVLTDADGTIMRVNPAFTTITGYATEEAIGANPRILKSDRHPPEFYKDMWEQLINSGQWAGEIWNRRKNGEAYPEWLTINAIRNQGGATTHYVAVFHDISELKQQQEALLHLAHHDALTGLPNRILINDRLKMALATINRTNDKLALLYLDLDNFKHINDAFGHNIGDELLISLSQRLAGQLRRGDTMARLGGDEFLILLPKLDHTDSVSMVAVRLIDSLKDPFRTQDLELHITGSIGVTIGPDDGSDAMTLIKNADIAMYRAKSLGRNNYQFFAPELDIQAHRRMSLELQLRRALEKGEFELFYQPLVTIDDGAIVGAEALIRWRHDEVVVSPNEFIPLAEDTGLILPLGEWVIRTAAAQASRWRHEGHELSVSVNLSPRQFVGQDLVTLLCSLIDAGEFEPGRLYFEVTESMVMGDLAQTQKIMGALRDLGIKFYLDDFGTGYSSLSYLKRLPIDGVKIDRAFIKDIVHDQDSREISSAIVSLANTLHLAIVAEGVETPLQRETLLNMGPMIIQGYLASRPVPASQFGLLLESGRIDWTK</sequence>
<dbReference type="InterPro" id="IPR001633">
    <property type="entry name" value="EAL_dom"/>
</dbReference>
<dbReference type="PROSITE" id="PS50887">
    <property type="entry name" value="GGDEF"/>
    <property type="match status" value="1"/>
</dbReference>
<accession>A0ABN6M0M9</accession>
<evidence type="ECO:0000259" key="4">
    <source>
        <dbReference type="PROSITE" id="PS50883"/>
    </source>
</evidence>
<dbReference type="NCBIfam" id="TIGR00229">
    <property type="entry name" value="sensory_box"/>
    <property type="match status" value="2"/>
</dbReference>
<dbReference type="PROSITE" id="PS50113">
    <property type="entry name" value="PAC"/>
    <property type="match status" value="2"/>
</dbReference>
<evidence type="ECO:0000259" key="5">
    <source>
        <dbReference type="PROSITE" id="PS50887"/>
    </source>
</evidence>
<dbReference type="InterPro" id="IPR001610">
    <property type="entry name" value="PAC"/>
</dbReference>
<gene>
    <name evidence="6" type="ORF">DPPLL_08110</name>
</gene>
<keyword evidence="7" id="KW-1185">Reference proteome</keyword>
<dbReference type="InterPro" id="IPR000014">
    <property type="entry name" value="PAS"/>
</dbReference>
<dbReference type="SUPFAM" id="SSF53850">
    <property type="entry name" value="Periplasmic binding protein-like II"/>
    <property type="match status" value="1"/>
</dbReference>
<protein>
    <recommendedName>
        <fullName evidence="8">Diguanylate cyclase</fullName>
    </recommendedName>
</protein>
<dbReference type="InterPro" id="IPR035965">
    <property type="entry name" value="PAS-like_dom_sf"/>
</dbReference>
<dbReference type="Pfam" id="PF09084">
    <property type="entry name" value="NMT1"/>
    <property type="match status" value="1"/>
</dbReference>
<feature type="domain" description="PAS" evidence="2">
    <location>
        <begin position="387"/>
        <end position="458"/>
    </location>
</feature>
<proteinExistence type="predicted"/>
<dbReference type="InterPro" id="IPR000700">
    <property type="entry name" value="PAS-assoc_C"/>
</dbReference>
<evidence type="ECO:0000259" key="3">
    <source>
        <dbReference type="PROSITE" id="PS50113"/>
    </source>
</evidence>
<dbReference type="Pfam" id="PF00990">
    <property type="entry name" value="GGDEF"/>
    <property type="match status" value="1"/>
</dbReference>
<dbReference type="SMART" id="SM00091">
    <property type="entry name" value="PAS"/>
    <property type="match status" value="2"/>
</dbReference>
<evidence type="ECO:0000313" key="6">
    <source>
        <dbReference type="EMBL" id="BDD86446.1"/>
    </source>
</evidence>
<dbReference type="CDD" id="cd01949">
    <property type="entry name" value="GGDEF"/>
    <property type="match status" value="1"/>
</dbReference>